<dbReference type="AlphaFoldDB" id="A0A9Q9HHV6"/>
<dbReference type="KEGG" id="lcae:K3721_05520"/>
<dbReference type="RefSeq" id="WP_259972124.1">
    <property type="nucleotide sequence ID" value="NZ_CP081070.1"/>
</dbReference>
<gene>
    <name evidence="1" type="ORF">K3721_05520</name>
</gene>
<proteinExistence type="predicted"/>
<evidence type="ECO:0000313" key="1">
    <source>
        <dbReference type="EMBL" id="UWQ54993.1"/>
    </source>
</evidence>
<reference evidence="1" key="1">
    <citation type="submission" date="2021-08" db="EMBL/GenBank/DDBJ databases">
        <authorList>
            <person name="Nwanade C."/>
            <person name="Wang M."/>
            <person name="Masoudi A."/>
            <person name="Yu Z."/>
            <person name="Liu J."/>
        </authorList>
    </citation>
    <scope>NUCLEOTIDE SEQUENCE</scope>
    <source>
        <strain evidence="1">S122</strain>
    </source>
</reference>
<evidence type="ECO:0000313" key="2">
    <source>
        <dbReference type="Proteomes" id="UP001058713"/>
    </source>
</evidence>
<sequence length="193" mass="20809">MNFQDAVSHAKRSLAPVVELPSEAERLAALILHFCQEGDGASLQSIVNTSGSQLLSYEALGLAAASLLETDERLPAVLERWVLDVLRGTVVRPPMPKIAKSGWPGANNERDLMIFDAVKDLQKKGLTPSRNAMSPHTSGCDAVSEAMGLLGYPRLSYGTVKKIYEGVGRKIKAGGNPRLGVEISNRLRRSTSL</sequence>
<dbReference type="Proteomes" id="UP001058713">
    <property type="component" value="Chromosome"/>
</dbReference>
<name>A0A9Q9HHV6_LEICA</name>
<accession>A0A9Q9HHV6</accession>
<organism evidence="1 2">
    <name type="scientific">Leisingera caerulea</name>
    <name type="common">Phaeobacter caeruleus</name>
    <dbReference type="NCBI Taxonomy" id="506591"/>
    <lineage>
        <taxon>Bacteria</taxon>
        <taxon>Pseudomonadati</taxon>
        <taxon>Pseudomonadota</taxon>
        <taxon>Alphaproteobacteria</taxon>
        <taxon>Rhodobacterales</taxon>
        <taxon>Roseobacteraceae</taxon>
        <taxon>Leisingera</taxon>
    </lineage>
</organism>
<dbReference type="EMBL" id="CP081070">
    <property type="protein sequence ID" value="UWQ54993.1"/>
    <property type="molecule type" value="Genomic_DNA"/>
</dbReference>
<protein>
    <submittedName>
        <fullName evidence="1">Uncharacterized protein</fullName>
    </submittedName>
</protein>